<feature type="region of interest" description="Disordered" evidence="1">
    <location>
        <begin position="1"/>
        <end position="27"/>
    </location>
</feature>
<gene>
    <name evidence="2" type="primary">Nfu_g_1_019841</name>
</gene>
<name>A0A1A8S322_9TELE</name>
<proteinExistence type="predicted"/>
<dbReference type="EMBL" id="HAEH01021632">
    <property type="protein sequence ID" value="SBS12641.1"/>
    <property type="molecule type" value="Transcribed_RNA"/>
</dbReference>
<dbReference type="AlphaFoldDB" id="A0A1A8S322"/>
<feature type="non-terminal residue" evidence="2">
    <location>
        <position position="1"/>
    </location>
</feature>
<evidence type="ECO:0000256" key="1">
    <source>
        <dbReference type="SAM" id="MobiDB-lite"/>
    </source>
</evidence>
<protein>
    <submittedName>
        <fullName evidence="2">Uncharacterized protein</fullName>
    </submittedName>
</protein>
<feature type="non-terminal residue" evidence="2">
    <location>
        <position position="82"/>
    </location>
</feature>
<feature type="compositionally biased region" description="Polar residues" evidence="1">
    <location>
        <begin position="12"/>
        <end position="25"/>
    </location>
</feature>
<sequence length="82" mass="8931">RGCRAQALPVPLTTTSRQGESNVSPKDTRAVFSGWSQGQTCNLPITGQPAQPVELLLPQYIWNMVQKCIFVTNESLTPTKGS</sequence>
<accession>A0A1A8S322</accession>
<organism evidence="2">
    <name type="scientific">Nothobranchius rachovii</name>
    <name type="common">bluefin notho</name>
    <dbReference type="NCBI Taxonomy" id="451742"/>
    <lineage>
        <taxon>Eukaryota</taxon>
        <taxon>Metazoa</taxon>
        <taxon>Chordata</taxon>
        <taxon>Craniata</taxon>
        <taxon>Vertebrata</taxon>
        <taxon>Euteleostomi</taxon>
        <taxon>Actinopterygii</taxon>
        <taxon>Neopterygii</taxon>
        <taxon>Teleostei</taxon>
        <taxon>Neoteleostei</taxon>
        <taxon>Acanthomorphata</taxon>
        <taxon>Ovalentaria</taxon>
        <taxon>Atherinomorphae</taxon>
        <taxon>Cyprinodontiformes</taxon>
        <taxon>Nothobranchiidae</taxon>
        <taxon>Nothobranchius</taxon>
    </lineage>
</organism>
<reference evidence="2" key="2">
    <citation type="submission" date="2016-06" db="EMBL/GenBank/DDBJ databases">
        <title>The genome of a short-lived fish provides insights into sex chromosome evolution and the genetic control of aging.</title>
        <authorList>
            <person name="Reichwald K."/>
            <person name="Felder M."/>
            <person name="Petzold A."/>
            <person name="Koch P."/>
            <person name="Groth M."/>
            <person name="Platzer M."/>
        </authorList>
    </citation>
    <scope>NUCLEOTIDE SEQUENCE</scope>
    <source>
        <tissue evidence="2">Brain</tissue>
    </source>
</reference>
<evidence type="ECO:0000313" key="2">
    <source>
        <dbReference type="EMBL" id="SBS12641.1"/>
    </source>
</evidence>
<reference evidence="2" key="1">
    <citation type="submission" date="2016-05" db="EMBL/GenBank/DDBJ databases">
        <authorList>
            <person name="Lavstsen T."/>
            <person name="Jespersen J.S."/>
        </authorList>
    </citation>
    <scope>NUCLEOTIDE SEQUENCE</scope>
    <source>
        <tissue evidence="2">Brain</tissue>
    </source>
</reference>